<gene>
    <name evidence="10" type="ORF">GFSPODELE1_LOCUS961</name>
</gene>
<evidence type="ECO:0000256" key="4">
    <source>
        <dbReference type="ARBA" id="ARBA00009567"/>
    </source>
</evidence>
<evidence type="ECO:0000256" key="3">
    <source>
        <dbReference type="ARBA" id="ARBA00005043"/>
    </source>
</evidence>
<keyword evidence="11" id="KW-1185">Reference proteome</keyword>
<feature type="compositionally biased region" description="Acidic residues" evidence="9">
    <location>
        <begin position="366"/>
        <end position="382"/>
    </location>
</feature>
<feature type="region of interest" description="Disordered" evidence="9">
    <location>
        <begin position="363"/>
        <end position="382"/>
    </location>
</feature>
<evidence type="ECO:0000256" key="9">
    <source>
        <dbReference type="SAM" id="MobiDB-lite"/>
    </source>
</evidence>
<dbReference type="PANTHER" id="PTHR15641:SF1">
    <property type="entry name" value="ELONGATOR COMPLEX PROTEIN 5"/>
    <property type="match status" value="1"/>
</dbReference>
<reference evidence="11" key="1">
    <citation type="submission" date="2024-04" db="EMBL/GenBank/DDBJ databases">
        <authorList>
            <person name="Shaw F."/>
            <person name="Minotto A."/>
        </authorList>
    </citation>
    <scope>NUCLEOTIDE SEQUENCE [LARGE SCALE GENOMIC DNA]</scope>
</reference>
<keyword evidence="7" id="KW-0819">tRNA processing</keyword>
<name>A0ABP1CJS6_9APHY</name>
<dbReference type="InterPro" id="IPR019519">
    <property type="entry name" value="Elp5"/>
</dbReference>
<protein>
    <recommendedName>
        <fullName evidence="5">Elongator complex protein 5</fullName>
    </recommendedName>
</protein>
<evidence type="ECO:0000256" key="8">
    <source>
        <dbReference type="ARBA" id="ARBA00023242"/>
    </source>
</evidence>
<dbReference type="PANTHER" id="PTHR15641">
    <property type="entry name" value="ELONGATOR COMPLEX PROTEIN 5"/>
    <property type="match status" value="1"/>
</dbReference>
<evidence type="ECO:0000256" key="1">
    <source>
        <dbReference type="ARBA" id="ARBA00004123"/>
    </source>
</evidence>
<evidence type="ECO:0000256" key="2">
    <source>
        <dbReference type="ARBA" id="ARBA00004496"/>
    </source>
</evidence>
<evidence type="ECO:0000313" key="11">
    <source>
        <dbReference type="Proteomes" id="UP001497453"/>
    </source>
</evidence>
<evidence type="ECO:0000313" key="10">
    <source>
        <dbReference type="EMBL" id="CAL1695936.1"/>
    </source>
</evidence>
<evidence type="ECO:0000256" key="6">
    <source>
        <dbReference type="ARBA" id="ARBA00022490"/>
    </source>
</evidence>
<evidence type="ECO:0000256" key="5">
    <source>
        <dbReference type="ARBA" id="ARBA00020264"/>
    </source>
</evidence>
<organism evidence="10 11">
    <name type="scientific">Somion occarium</name>
    <dbReference type="NCBI Taxonomy" id="3059160"/>
    <lineage>
        <taxon>Eukaryota</taxon>
        <taxon>Fungi</taxon>
        <taxon>Dikarya</taxon>
        <taxon>Basidiomycota</taxon>
        <taxon>Agaricomycotina</taxon>
        <taxon>Agaricomycetes</taxon>
        <taxon>Polyporales</taxon>
        <taxon>Cerrenaceae</taxon>
        <taxon>Somion</taxon>
    </lineage>
</organism>
<dbReference type="EMBL" id="OZ037944">
    <property type="protein sequence ID" value="CAL1695936.1"/>
    <property type="molecule type" value="Genomic_DNA"/>
</dbReference>
<dbReference type="Proteomes" id="UP001497453">
    <property type="component" value="Chromosome 1"/>
</dbReference>
<comment type="similarity">
    <text evidence="4">Belongs to the ELP5 family.</text>
</comment>
<comment type="subcellular location">
    <subcellularLocation>
        <location evidence="2">Cytoplasm</location>
    </subcellularLocation>
    <subcellularLocation>
        <location evidence="1">Nucleus</location>
    </subcellularLocation>
</comment>
<keyword evidence="8" id="KW-0539">Nucleus</keyword>
<comment type="pathway">
    <text evidence="3">tRNA modification; 5-methoxycarbonylmethyl-2-thiouridine-tRNA biosynthesis.</text>
</comment>
<sequence length="382" mass="41764">MPLLLPSILANSPRSQQLFILLQSSTVHSCLPILCSLIAHPSSKSSVKRHVLLFSFLYPPSRLVNPPHLQPQEVDLQIFDWTDRVPGYGDDSRSNDATDEIMKAVDSVPKGEPLDIVIDSVDTLLDNLSSQSKTYNLLSRMLSAVRAGANTSRLILHIRAPSSLLPLLTQTRFSPSLTHLTSHPPMLLTHLSIAYFTPPPPLSPPEKFWSVFTPISERLYESENLVFGSEGEGLAGNEIVVEVLVRGGGVGGTGGEGRKRGVERALEGWVSAEGKPCDLSALESLRGLWTRKHVSEEAAPDPTQNVSFNLNLTPEQQQARAQVPLPYAHEGNYSIFCVRRCVSQNRSIGKVAVPVQAPGAILYEPDSADDIDDDDPDEDLDI</sequence>
<proteinExistence type="inferred from homology"/>
<keyword evidence="6" id="KW-0963">Cytoplasm</keyword>
<evidence type="ECO:0000256" key="7">
    <source>
        <dbReference type="ARBA" id="ARBA00022694"/>
    </source>
</evidence>
<accession>A0ABP1CJS6</accession>